<evidence type="ECO:0000256" key="1">
    <source>
        <dbReference type="ARBA" id="ARBA00004651"/>
    </source>
</evidence>
<feature type="domain" description="ABC3 transporter permease C-terminal" evidence="7">
    <location>
        <begin position="340"/>
        <end position="454"/>
    </location>
</feature>
<name>A0A9D1VUA7_9FIRM</name>
<accession>A0A9D1VUA7</accession>
<evidence type="ECO:0000259" key="7">
    <source>
        <dbReference type="Pfam" id="PF02687"/>
    </source>
</evidence>
<keyword evidence="4 6" id="KW-1133">Transmembrane helix</keyword>
<feature type="transmembrane region" description="Helical" evidence="6">
    <location>
        <begin position="748"/>
        <end position="770"/>
    </location>
</feature>
<feature type="domain" description="MacB-like periplasmic core" evidence="8">
    <location>
        <begin position="22"/>
        <end position="181"/>
    </location>
</feature>
<dbReference type="InterPro" id="IPR038766">
    <property type="entry name" value="Membrane_comp_ABC_pdt"/>
</dbReference>
<feature type="transmembrane region" description="Helical" evidence="6">
    <location>
        <begin position="20"/>
        <end position="39"/>
    </location>
</feature>
<dbReference type="AlphaFoldDB" id="A0A9D1VUA7"/>
<gene>
    <name evidence="9" type="ORF">H9737_05235</name>
</gene>
<evidence type="ECO:0000256" key="6">
    <source>
        <dbReference type="SAM" id="Phobius"/>
    </source>
</evidence>
<evidence type="ECO:0000256" key="4">
    <source>
        <dbReference type="ARBA" id="ARBA00022989"/>
    </source>
</evidence>
<feature type="transmembrane region" description="Helical" evidence="6">
    <location>
        <begin position="804"/>
        <end position="825"/>
    </location>
</feature>
<keyword evidence="5 6" id="KW-0472">Membrane</keyword>
<reference evidence="9" key="2">
    <citation type="submission" date="2021-04" db="EMBL/GenBank/DDBJ databases">
        <authorList>
            <person name="Gilroy R."/>
        </authorList>
    </citation>
    <scope>NUCLEOTIDE SEQUENCE</scope>
    <source>
        <strain evidence="9">26628</strain>
    </source>
</reference>
<evidence type="ECO:0000313" key="9">
    <source>
        <dbReference type="EMBL" id="HIX47076.1"/>
    </source>
</evidence>
<feature type="transmembrane region" description="Helical" evidence="6">
    <location>
        <begin position="337"/>
        <end position="357"/>
    </location>
</feature>
<dbReference type="EMBL" id="DXFD01000081">
    <property type="protein sequence ID" value="HIX47076.1"/>
    <property type="molecule type" value="Genomic_DNA"/>
</dbReference>
<dbReference type="PANTHER" id="PTHR30287">
    <property type="entry name" value="MEMBRANE COMPONENT OF PREDICTED ABC SUPERFAMILY METABOLITE UPTAKE TRANSPORTER"/>
    <property type="match status" value="1"/>
</dbReference>
<dbReference type="InterPro" id="IPR003838">
    <property type="entry name" value="ABC3_permease_C"/>
</dbReference>
<dbReference type="Pfam" id="PF12704">
    <property type="entry name" value="MacB_PCD"/>
    <property type="match status" value="1"/>
</dbReference>
<feature type="transmembrane region" description="Helical" evidence="6">
    <location>
        <begin position="432"/>
        <end position="453"/>
    </location>
</feature>
<evidence type="ECO:0000256" key="3">
    <source>
        <dbReference type="ARBA" id="ARBA00022692"/>
    </source>
</evidence>
<keyword evidence="3 6" id="KW-0812">Transmembrane</keyword>
<dbReference type="Pfam" id="PF02687">
    <property type="entry name" value="FtsX"/>
    <property type="match status" value="2"/>
</dbReference>
<feature type="transmembrane region" description="Helical" evidence="6">
    <location>
        <begin position="385"/>
        <end position="412"/>
    </location>
</feature>
<reference evidence="9" key="1">
    <citation type="journal article" date="2021" name="PeerJ">
        <title>Extensive microbial diversity within the chicken gut microbiome revealed by metagenomics and culture.</title>
        <authorList>
            <person name="Gilroy R."/>
            <person name="Ravi A."/>
            <person name="Getino M."/>
            <person name="Pursley I."/>
            <person name="Horton D.L."/>
            <person name="Alikhan N.F."/>
            <person name="Baker D."/>
            <person name="Gharbi K."/>
            <person name="Hall N."/>
            <person name="Watson M."/>
            <person name="Adriaenssens E.M."/>
            <person name="Foster-Nyarko E."/>
            <person name="Jarju S."/>
            <person name="Secka A."/>
            <person name="Antonio M."/>
            <person name="Oren A."/>
            <person name="Chaudhuri R.R."/>
            <person name="La Ragione R."/>
            <person name="Hildebrand F."/>
            <person name="Pallen M.J."/>
        </authorList>
    </citation>
    <scope>NUCLEOTIDE SEQUENCE</scope>
    <source>
        <strain evidence="9">26628</strain>
    </source>
</reference>
<proteinExistence type="predicted"/>
<sequence>MKKFNKYIVNEFKSGFGRFVAIMAIVALGVGFLIGVLQATPDMKSTMSNYYIDNAAYDADVKGTFGMTRENVDAIEDLSSVEAVTPLVSTDLLANDGEADVAVRLIGLDAEDLSDGGYLNRLTRLKGQWPDEPGEVVAVHGSDLLDEADIGDEFELDVSTGTYQDVYLTQTVKVVGIVSSPDYYYGDGREMTTVGSGVVGAVLVGRMGDLYDLQKDGSVFSYLSNEMIMTTILGAEPIDVVYTDCWVQFKDTAEHERFTDSYKNFLADRTAELEGIEAAQLQPFLDLIAAAEERGFGSILTSMGIAADNVDWLVLGRADTNVSYISYDMNVEKVQDIAGVFPIFFIVVAALVALTSMTRMVEEDRMQIGTFKALGYAKGRIMSKYLIFCCLASLIGSVGGALIGFSLLPTIFWMAYGTMYTLPALEYGFSPWFALAVLVVALAGTAAVTWAACRTSLKERPAALMLPKAPKAGKRVLVERIGFLWKPLKFKWKATLRNIFRYKRNMLLTIISVMGCTALILTGFGLYDSIAAVSDIQFNDIVLYDVSVEYKGDLAASENAALLELIGEEGTDHISLFSENVQLRFGRDGKQIEGSENVDLYVVRDGDAFADYISLHTRKGSEAIDVGAGGGIVLAENIAVVYGVEAGDTVTCRSGSESVSVRVDAVCENYAGSYAYIAAESYEALFGEVPSANTLLVKTDVAADDEDAVRAVYAGNTKEDDTADAVAVSAIEFTQTSADTYGGLESTMGLIIAVLVVSAGALAAIVLYNLTNINIDERRREIATLRVLGYRKAEVAGYIYRESAILTLFGALLGLGLGYLLHMFIVGRVDSVSMMLGRAIFGWSYLWAFLFTVVFAAIVYAFMLIKLNKVNMAESLKSNE</sequence>
<feature type="transmembrane region" description="Helical" evidence="6">
    <location>
        <begin position="506"/>
        <end position="527"/>
    </location>
</feature>
<dbReference type="InterPro" id="IPR025857">
    <property type="entry name" value="MacB_PCD"/>
</dbReference>
<feature type="transmembrane region" description="Helical" evidence="6">
    <location>
        <begin position="845"/>
        <end position="865"/>
    </location>
</feature>
<dbReference type="PANTHER" id="PTHR30287:SF1">
    <property type="entry name" value="INNER MEMBRANE PROTEIN"/>
    <property type="match status" value="1"/>
</dbReference>
<dbReference type="Proteomes" id="UP000824249">
    <property type="component" value="Unassembled WGS sequence"/>
</dbReference>
<keyword evidence="2" id="KW-1003">Cell membrane</keyword>
<feature type="domain" description="ABC3 transporter permease C-terminal" evidence="7">
    <location>
        <begin position="754"/>
        <end position="871"/>
    </location>
</feature>
<protein>
    <submittedName>
        <fullName evidence="9">FtsX-like permease family protein</fullName>
    </submittedName>
</protein>
<comment type="caution">
    <text evidence="9">The sequence shown here is derived from an EMBL/GenBank/DDBJ whole genome shotgun (WGS) entry which is preliminary data.</text>
</comment>
<organism evidence="9 10">
    <name type="scientific">Candidatus Borkfalkia faecigallinarum</name>
    <dbReference type="NCBI Taxonomy" id="2838509"/>
    <lineage>
        <taxon>Bacteria</taxon>
        <taxon>Bacillati</taxon>
        <taxon>Bacillota</taxon>
        <taxon>Clostridia</taxon>
        <taxon>Christensenellales</taxon>
        <taxon>Christensenellaceae</taxon>
        <taxon>Candidatus Borkfalkia</taxon>
    </lineage>
</organism>
<comment type="subcellular location">
    <subcellularLocation>
        <location evidence="1">Cell membrane</location>
        <topology evidence="1">Multi-pass membrane protein</topology>
    </subcellularLocation>
</comment>
<evidence type="ECO:0000259" key="8">
    <source>
        <dbReference type="Pfam" id="PF12704"/>
    </source>
</evidence>
<evidence type="ECO:0000256" key="2">
    <source>
        <dbReference type="ARBA" id="ARBA00022475"/>
    </source>
</evidence>
<evidence type="ECO:0000313" key="10">
    <source>
        <dbReference type="Proteomes" id="UP000824249"/>
    </source>
</evidence>
<dbReference type="GO" id="GO:0005886">
    <property type="term" value="C:plasma membrane"/>
    <property type="evidence" value="ECO:0007669"/>
    <property type="project" value="UniProtKB-SubCell"/>
</dbReference>
<evidence type="ECO:0000256" key="5">
    <source>
        <dbReference type="ARBA" id="ARBA00023136"/>
    </source>
</evidence>